<comment type="pathway">
    <text evidence="3 20">Phospholipid metabolism; CDP-diacylglycerol biosynthesis; CDP-diacylglycerol from sn-glycerol 3-phosphate: step 3/3.</text>
</comment>
<dbReference type="PANTHER" id="PTHR13619:SF0">
    <property type="entry name" value="PHOSPHATIDATE CYTIDYLYLTRANSFERASE, MITOCHONDRIAL"/>
    <property type="match status" value="1"/>
</dbReference>
<evidence type="ECO:0000256" key="1">
    <source>
        <dbReference type="ARBA" id="ARBA00001946"/>
    </source>
</evidence>
<dbReference type="eggNOG" id="KOG2986">
    <property type="taxonomic scope" value="Eukaryota"/>
</dbReference>
<dbReference type="KEGG" id="tca:658205"/>
<keyword evidence="13 20" id="KW-0443">Lipid metabolism</keyword>
<evidence type="ECO:0000256" key="18">
    <source>
        <dbReference type="ARBA" id="ARBA00029893"/>
    </source>
</evidence>
<evidence type="ECO:0000256" key="14">
    <source>
        <dbReference type="ARBA" id="ARBA00023128"/>
    </source>
</evidence>
<keyword evidence="17 20" id="KW-1208">Phospholipid metabolism</keyword>
<keyword evidence="16 20" id="KW-0594">Phospholipid biosynthesis</keyword>
<dbReference type="UniPathway" id="UPA00557">
    <property type="reaction ID" value="UER00614"/>
</dbReference>
<gene>
    <name evidence="21" type="primary">AUGUSTUS-3.0.2_30621</name>
    <name evidence="21" type="ORF">TcasGA2_TC030621</name>
</gene>
<dbReference type="GO" id="GO:0032049">
    <property type="term" value="P:cardiolipin biosynthetic process"/>
    <property type="evidence" value="ECO:0000318"/>
    <property type="project" value="GO_Central"/>
</dbReference>
<comment type="catalytic activity">
    <reaction evidence="20">
        <text>a 1,2-diacyl-sn-glycero-3-phosphate + CTP + H(+) = a CDP-1,2-diacyl-sn-glycerol + diphosphate</text>
        <dbReference type="Rhea" id="RHEA:16229"/>
        <dbReference type="ChEBI" id="CHEBI:15378"/>
        <dbReference type="ChEBI" id="CHEBI:33019"/>
        <dbReference type="ChEBI" id="CHEBI:37563"/>
        <dbReference type="ChEBI" id="CHEBI:58332"/>
        <dbReference type="ChEBI" id="CHEBI:58608"/>
        <dbReference type="EC" id="2.7.7.41"/>
    </reaction>
</comment>
<keyword evidence="11 20" id="KW-0999">Mitochondrion inner membrane</keyword>
<evidence type="ECO:0000256" key="6">
    <source>
        <dbReference type="ARBA" id="ARBA00012487"/>
    </source>
</evidence>
<evidence type="ECO:0000313" key="21">
    <source>
        <dbReference type="EMBL" id="EFA04759.2"/>
    </source>
</evidence>
<evidence type="ECO:0000256" key="19">
    <source>
        <dbReference type="ARBA" id="ARBA00031502"/>
    </source>
</evidence>
<keyword evidence="15 20" id="KW-0472">Membrane</keyword>
<evidence type="ECO:0000256" key="20">
    <source>
        <dbReference type="PIRNR" id="PIRNR028840"/>
    </source>
</evidence>
<dbReference type="EMBL" id="KQ971343">
    <property type="protein sequence ID" value="EFA04759.2"/>
    <property type="molecule type" value="Genomic_DNA"/>
</dbReference>
<comment type="pathway">
    <text evidence="4">Lipid metabolism.</text>
</comment>
<dbReference type="Proteomes" id="UP000007266">
    <property type="component" value="Linkage group 5"/>
</dbReference>
<keyword evidence="9 20" id="KW-0808">Transferase</keyword>
<evidence type="ECO:0000256" key="12">
    <source>
        <dbReference type="ARBA" id="ARBA00022842"/>
    </source>
</evidence>
<organism evidence="21 22">
    <name type="scientific">Tribolium castaneum</name>
    <name type="common">Red flour beetle</name>
    <dbReference type="NCBI Taxonomy" id="7070"/>
    <lineage>
        <taxon>Eukaryota</taxon>
        <taxon>Metazoa</taxon>
        <taxon>Ecdysozoa</taxon>
        <taxon>Arthropoda</taxon>
        <taxon>Hexapoda</taxon>
        <taxon>Insecta</taxon>
        <taxon>Pterygota</taxon>
        <taxon>Neoptera</taxon>
        <taxon>Endopterygota</taxon>
        <taxon>Coleoptera</taxon>
        <taxon>Polyphaga</taxon>
        <taxon>Cucujiformia</taxon>
        <taxon>Tenebrionidae</taxon>
        <taxon>Tenebrionidae incertae sedis</taxon>
        <taxon>Tribolium</taxon>
    </lineage>
</organism>
<evidence type="ECO:0000256" key="2">
    <source>
        <dbReference type="ARBA" id="ARBA00004443"/>
    </source>
</evidence>
<proteinExistence type="inferred from homology"/>
<dbReference type="FunCoup" id="D6WLK1">
    <property type="interactions" value="1165"/>
</dbReference>
<protein>
    <recommendedName>
        <fullName evidence="7 20">Phosphatidate cytidylyltransferase, mitochondrial</fullName>
        <ecNumber evidence="6 20">2.7.7.41</ecNumber>
    </recommendedName>
    <alternativeName>
        <fullName evidence="18 20">CDP-diacylglycerol synthase</fullName>
    </alternativeName>
    <alternativeName>
        <fullName evidence="19 20">Mitochondrial translocator assembly and maintenance protein 41 homolog</fullName>
    </alternativeName>
</protein>
<evidence type="ECO:0000256" key="8">
    <source>
        <dbReference type="ARBA" id="ARBA00022516"/>
    </source>
</evidence>
<keyword evidence="14 20" id="KW-0496">Mitochondrion</keyword>
<dbReference type="PIRSF" id="PIRSF028840">
    <property type="entry name" value="Mmp37"/>
    <property type="match status" value="1"/>
</dbReference>
<comment type="similarity">
    <text evidence="5 20">Belongs to the TAM41 family.</text>
</comment>
<keyword evidence="8 20" id="KW-0444">Lipid biosynthesis</keyword>
<evidence type="ECO:0000256" key="9">
    <source>
        <dbReference type="ARBA" id="ARBA00022679"/>
    </source>
</evidence>
<dbReference type="GO" id="GO:0016024">
    <property type="term" value="P:CDP-diacylglycerol biosynthetic process"/>
    <property type="evidence" value="ECO:0000318"/>
    <property type="project" value="GO_Central"/>
</dbReference>
<name>D6WLK1_TRICA</name>
<evidence type="ECO:0000313" key="22">
    <source>
        <dbReference type="Proteomes" id="UP000007266"/>
    </source>
</evidence>
<dbReference type="AlphaFoldDB" id="D6WLK1"/>
<comment type="subcellular location">
    <subcellularLocation>
        <location evidence="2 20">Mitochondrion inner membrane</location>
        <topology evidence="2 20">Peripheral membrane protein</topology>
        <orientation evidence="2 20">Matrix side</orientation>
    </subcellularLocation>
</comment>
<dbReference type="OMA" id="HAENMHR"/>
<comment type="cofactor">
    <cofactor evidence="1 20">
        <name>Mg(2+)</name>
        <dbReference type="ChEBI" id="CHEBI:18420"/>
    </cofactor>
</comment>
<evidence type="ECO:0000256" key="15">
    <source>
        <dbReference type="ARBA" id="ARBA00023136"/>
    </source>
</evidence>
<evidence type="ECO:0000256" key="3">
    <source>
        <dbReference type="ARBA" id="ARBA00005119"/>
    </source>
</evidence>
<evidence type="ECO:0000256" key="7">
    <source>
        <dbReference type="ARBA" id="ARBA00018337"/>
    </source>
</evidence>
<keyword evidence="22" id="KW-1185">Reference proteome</keyword>
<keyword evidence="12 20" id="KW-0460">Magnesium</keyword>
<evidence type="ECO:0000256" key="17">
    <source>
        <dbReference type="ARBA" id="ARBA00023264"/>
    </source>
</evidence>
<dbReference type="HOGENOM" id="CLU_030279_1_1_1"/>
<evidence type="ECO:0000256" key="13">
    <source>
        <dbReference type="ARBA" id="ARBA00023098"/>
    </source>
</evidence>
<dbReference type="STRING" id="7070.D6WLK1"/>
<dbReference type="GO" id="GO:0004605">
    <property type="term" value="F:phosphatidate cytidylyltransferase activity"/>
    <property type="evidence" value="ECO:0000318"/>
    <property type="project" value="GO_Central"/>
</dbReference>
<dbReference type="GO" id="GO:0005743">
    <property type="term" value="C:mitochondrial inner membrane"/>
    <property type="evidence" value="ECO:0007669"/>
    <property type="project" value="UniProtKB-SubCell"/>
</dbReference>
<sequence length="339" mass="38721">MASTRPMIVAPIYARILSKFPQNFTFCFAYGSAVKKQIEKKPKDNMIDLIYCVDNPSAWHEANMKENFSHYSGLKYFGHNFVAQFQENFGAKVYFNTLVPLEGVWIKYGVIATKDLVTDLLEWSDLYLAGRLHKPVEIIKKSSNAELQTALQLNLQSAVHCALLLLPDTFSEYEFYHTISNLSYSGDFRMTFGENKNKVENIVKPQVLGFRNLYGPFISTLTDYVDFPILQETDKEKQEVSSSCSQDVSPLARLHHLNQLPRWPQKALTRFWNKGVLRQDTEDVLRAVAYDPDCDLIVATCIRDIVFKSSARQSLKSIATAGLLKSVRYSSRKILKMLS</sequence>
<evidence type="ECO:0000256" key="11">
    <source>
        <dbReference type="ARBA" id="ARBA00022792"/>
    </source>
</evidence>
<reference evidence="21 22" key="1">
    <citation type="journal article" date="2008" name="Nature">
        <title>The genome of the model beetle and pest Tribolium castaneum.</title>
        <authorList>
            <consortium name="Tribolium Genome Sequencing Consortium"/>
            <person name="Richards S."/>
            <person name="Gibbs R.A."/>
            <person name="Weinstock G.M."/>
            <person name="Brown S.J."/>
            <person name="Denell R."/>
            <person name="Beeman R.W."/>
            <person name="Gibbs R."/>
            <person name="Beeman R.W."/>
            <person name="Brown S.J."/>
            <person name="Bucher G."/>
            <person name="Friedrich M."/>
            <person name="Grimmelikhuijzen C.J."/>
            <person name="Klingler M."/>
            <person name="Lorenzen M."/>
            <person name="Richards S."/>
            <person name="Roth S."/>
            <person name="Schroder R."/>
            <person name="Tautz D."/>
            <person name="Zdobnov E.M."/>
            <person name="Muzny D."/>
            <person name="Gibbs R.A."/>
            <person name="Weinstock G.M."/>
            <person name="Attaway T."/>
            <person name="Bell S."/>
            <person name="Buhay C.J."/>
            <person name="Chandrabose M.N."/>
            <person name="Chavez D."/>
            <person name="Clerk-Blankenburg K.P."/>
            <person name="Cree A."/>
            <person name="Dao M."/>
            <person name="Davis C."/>
            <person name="Chacko J."/>
            <person name="Dinh H."/>
            <person name="Dugan-Rocha S."/>
            <person name="Fowler G."/>
            <person name="Garner T.T."/>
            <person name="Garnes J."/>
            <person name="Gnirke A."/>
            <person name="Hawes A."/>
            <person name="Hernandez J."/>
            <person name="Hines S."/>
            <person name="Holder M."/>
            <person name="Hume J."/>
            <person name="Jhangiani S.N."/>
            <person name="Joshi V."/>
            <person name="Khan Z.M."/>
            <person name="Jackson L."/>
            <person name="Kovar C."/>
            <person name="Kowis A."/>
            <person name="Lee S."/>
            <person name="Lewis L.R."/>
            <person name="Margolis J."/>
            <person name="Morgan M."/>
            <person name="Nazareth L.V."/>
            <person name="Nguyen N."/>
            <person name="Okwuonu G."/>
            <person name="Parker D."/>
            <person name="Richards S."/>
            <person name="Ruiz S.J."/>
            <person name="Santibanez J."/>
            <person name="Savard J."/>
            <person name="Scherer S.E."/>
            <person name="Schneider B."/>
            <person name="Sodergren E."/>
            <person name="Tautz D."/>
            <person name="Vattahil S."/>
            <person name="Villasana D."/>
            <person name="White C.S."/>
            <person name="Wright R."/>
            <person name="Park Y."/>
            <person name="Beeman R.W."/>
            <person name="Lord J."/>
            <person name="Oppert B."/>
            <person name="Lorenzen M."/>
            <person name="Brown S."/>
            <person name="Wang L."/>
            <person name="Savard J."/>
            <person name="Tautz D."/>
            <person name="Richards S."/>
            <person name="Weinstock G."/>
            <person name="Gibbs R.A."/>
            <person name="Liu Y."/>
            <person name="Worley K."/>
            <person name="Weinstock G."/>
            <person name="Elsik C.G."/>
            <person name="Reese J.T."/>
            <person name="Elhaik E."/>
            <person name="Landan G."/>
            <person name="Graur D."/>
            <person name="Arensburger P."/>
            <person name="Atkinson P."/>
            <person name="Beeman R.W."/>
            <person name="Beidler J."/>
            <person name="Brown S.J."/>
            <person name="Demuth J.P."/>
            <person name="Drury D.W."/>
            <person name="Du Y.Z."/>
            <person name="Fujiwara H."/>
            <person name="Lorenzen M."/>
            <person name="Maselli V."/>
            <person name="Osanai M."/>
            <person name="Park Y."/>
            <person name="Robertson H.M."/>
            <person name="Tu Z."/>
            <person name="Wang J.J."/>
            <person name="Wang S."/>
            <person name="Richards S."/>
            <person name="Song H."/>
            <person name="Zhang L."/>
            <person name="Sodergren E."/>
            <person name="Werner D."/>
            <person name="Stanke M."/>
            <person name="Morgenstern B."/>
            <person name="Solovyev V."/>
            <person name="Kosarev P."/>
            <person name="Brown G."/>
            <person name="Chen H.C."/>
            <person name="Ermolaeva O."/>
            <person name="Hlavina W."/>
            <person name="Kapustin Y."/>
            <person name="Kiryutin B."/>
            <person name="Kitts P."/>
            <person name="Maglott D."/>
            <person name="Pruitt K."/>
            <person name="Sapojnikov V."/>
            <person name="Souvorov A."/>
            <person name="Mackey A.J."/>
            <person name="Waterhouse R.M."/>
            <person name="Wyder S."/>
            <person name="Zdobnov E.M."/>
            <person name="Zdobnov E.M."/>
            <person name="Wyder S."/>
            <person name="Kriventseva E.V."/>
            <person name="Kadowaki T."/>
            <person name="Bork P."/>
            <person name="Aranda M."/>
            <person name="Bao R."/>
            <person name="Beermann A."/>
            <person name="Berns N."/>
            <person name="Bolognesi R."/>
            <person name="Bonneton F."/>
            <person name="Bopp D."/>
            <person name="Brown S.J."/>
            <person name="Bucher G."/>
            <person name="Butts T."/>
            <person name="Chaumot A."/>
            <person name="Denell R.E."/>
            <person name="Ferrier D.E."/>
            <person name="Friedrich M."/>
            <person name="Gordon C.M."/>
            <person name="Jindra M."/>
            <person name="Klingler M."/>
            <person name="Lan Q."/>
            <person name="Lattorff H.M."/>
            <person name="Laudet V."/>
            <person name="von Levetsow C."/>
            <person name="Liu Z."/>
            <person name="Lutz R."/>
            <person name="Lynch J.A."/>
            <person name="da Fonseca R.N."/>
            <person name="Posnien N."/>
            <person name="Reuter R."/>
            <person name="Roth S."/>
            <person name="Savard J."/>
            <person name="Schinko J.B."/>
            <person name="Schmitt C."/>
            <person name="Schoppmeier M."/>
            <person name="Schroder R."/>
            <person name="Shippy T.D."/>
            <person name="Simonnet F."/>
            <person name="Marques-Souza H."/>
            <person name="Tautz D."/>
            <person name="Tomoyasu Y."/>
            <person name="Trauner J."/>
            <person name="Van der Zee M."/>
            <person name="Vervoort M."/>
            <person name="Wittkopp N."/>
            <person name="Wimmer E.A."/>
            <person name="Yang X."/>
            <person name="Jones A.K."/>
            <person name="Sattelle D.B."/>
            <person name="Ebert P.R."/>
            <person name="Nelson D."/>
            <person name="Scott J.G."/>
            <person name="Beeman R.W."/>
            <person name="Muthukrishnan S."/>
            <person name="Kramer K.J."/>
            <person name="Arakane Y."/>
            <person name="Beeman R.W."/>
            <person name="Zhu Q."/>
            <person name="Hogenkamp D."/>
            <person name="Dixit R."/>
            <person name="Oppert B."/>
            <person name="Jiang H."/>
            <person name="Zou Z."/>
            <person name="Marshall J."/>
            <person name="Elpidina E."/>
            <person name="Vinokurov K."/>
            <person name="Oppert C."/>
            <person name="Zou Z."/>
            <person name="Evans J."/>
            <person name="Lu Z."/>
            <person name="Zhao P."/>
            <person name="Sumathipala N."/>
            <person name="Altincicek B."/>
            <person name="Vilcinskas A."/>
            <person name="Williams M."/>
            <person name="Hultmark D."/>
            <person name="Hetru C."/>
            <person name="Jiang H."/>
            <person name="Grimmelikhuijzen C.J."/>
            <person name="Hauser F."/>
            <person name="Cazzamali G."/>
            <person name="Williamson M."/>
            <person name="Park Y."/>
            <person name="Li B."/>
            <person name="Tanaka Y."/>
            <person name="Predel R."/>
            <person name="Neupert S."/>
            <person name="Schachtner J."/>
            <person name="Verleyen P."/>
            <person name="Raible F."/>
            <person name="Bork P."/>
            <person name="Friedrich M."/>
            <person name="Walden K.K."/>
            <person name="Robertson H.M."/>
            <person name="Angeli S."/>
            <person name="Foret S."/>
            <person name="Bucher G."/>
            <person name="Schuetz S."/>
            <person name="Maleszka R."/>
            <person name="Wimmer E.A."/>
            <person name="Beeman R.W."/>
            <person name="Lorenzen M."/>
            <person name="Tomoyasu Y."/>
            <person name="Miller S.C."/>
            <person name="Grossmann D."/>
            <person name="Bucher G."/>
        </authorList>
    </citation>
    <scope>NUCLEOTIDE SEQUENCE [LARGE SCALE GENOMIC DNA]</scope>
    <source>
        <strain evidence="21 22">Georgia GA2</strain>
    </source>
</reference>
<dbReference type="GO" id="GO:0005739">
    <property type="term" value="C:mitochondrion"/>
    <property type="evidence" value="ECO:0000318"/>
    <property type="project" value="GO_Central"/>
</dbReference>
<evidence type="ECO:0000256" key="10">
    <source>
        <dbReference type="ARBA" id="ARBA00022695"/>
    </source>
</evidence>
<comment type="function">
    <text evidence="20">Catalyzes the conversion of phosphatidic acid (PA) to CDP-diacylglycerol (CDP-DAG), an essential intermediate in the synthesis of phosphatidylglycerol, cardiolipin and phosphatidylinositol.</text>
</comment>
<evidence type="ECO:0000256" key="16">
    <source>
        <dbReference type="ARBA" id="ARBA00023209"/>
    </source>
</evidence>
<dbReference type="OrthoDB" id="341477at2759"/>
<reference evidence="21 22" key="2">
    <citation type="journal article" date="2010" name="Nucleic Acids Res.">
        <title>BeetleBase in 2010: revisions to provide comprehensive genomic information for Tribolium castaneum.</title>
        <authorList>
            <person name="Kim H.S."/>
            <person name="Murphy T."/>
            <person name="Xia J."/>
            <person name="Caragea D."/>
            <person name="Park Y."/>
            <person name="Beeman R.W."/>
            <person name="Lorenzen M.D."/>
            <person name="Butcher S."/>
            <person name="Manak J.R."/>
            <person name="Brown S.J."/>
        </authorList>
    </citation>
    <scope>GENOME REANNOTATION</scope>
    <source>
        <strain evidence="21 22">Georgia GA2</strain>
    </source>
</reference>
<accession>D6WLK1</accession>
<dbReference type="InParanoid" id="D6WLK1"/>
<dbReference type="Pfam" id="PF09139">
    <property type="entry name" value="Tam41_Mmp37"/>
    <property type="match status" value="1"/>
</dbReference>
<evidence type="ECO:0000256" key="5">
    <source>
        <dbReference type="ARBA" id="ARBA00005458"/>
    </source>
</evidence>
<dbReference type="InterPro" id="IPR015222">
    <property type="entry name" value="Tam41"/>
</dbReference>
<evidence type="ECO:0000256" key="4">
    <source>
        <dbReference type="ARBA" id="ARBA00005189"/>
    </source>
</evidence>
<dbReference type="PANTHER" id="PTHR13619">
    <property type="entry name" value="PHOSPHATIDATE CYTIDYLYLTRANSFERASE, MITOCHONDRIAL"/>
    <property type="match status" value="1"/>
</dbReference>
<dbReference type="EC" id="2.7.7.41" evidence="6 20"/>
<keyword evidence="10 20" id="KW-0548">Nucleotidyltransferase</keyword>